<dbReference type="PROSITE" id="PS50127">
    <property type="entry name" value="UBC_2"/>
    <property type="match status" value="1"/>
</dbReference>
<accession>A0A6G5A2B1</accession>
<dbReference type="InterPro" id="IPR050113">
    <property type="entry name" value="Ub_conjugating_enzyme"/>
</dbReference>
<protein>
    <submittedName>
        <fullName evidence="2">Putative ubiquitin-conjugating enzyme e2 z</fullName>
    </submittedName>
</protein>
<organism evidence="2">
    <name type="scientific">Rhipicephalus microplus</name>
    <name type="common">Cattle tick</name>
    <name type="synonym">Boophilus microplus</name>
    <dbReference type="NCBI Taxonomy" id="6941"/>
    <lineage>
        <taxon>Eukaryota</taxon>
        <taxon>Metazoa</taxon>
        <taxon>Ecdysozoa</taxon>
        <taxon>Arthropoda</taxon>
        <taxon>Chelicerata</taxon>
        <taxon>Arachnida</taxon>
        <taxon>Acari</taxon>
        <taxon>Parasitiformes</taxon>
        <taxon>Ixodida</taxon>
        <taxon>Ixodoidea</taxon>
        <taxon>Ixodidae</taxon>
        <taxon>Rhipicephalinae</taxon>
        <taxon>Rhipicephalus</taxon>
        <taxon>Boophilus</taxon>
    </lineage>
</organism>
<reference evidence="2" key="1">
    <citation type="submission" date="2020-03" db="EMBL/GenBank/DDBJ databases">
        <title>A transcriptome and proteome of the tick Rhipicephalus microplus shaped by the genetic composition of its hosts and developmental stage.</title>
        <authorList>
            <person name="Garcia G.R."/>
            <person name="Ribeiro J.M.C."/>
            <person name="Maruyama S.R."/>
            <person name="Gardinasse L.G."/>
            <person name="Nelson K."/>
            <person name="Ferreira B.R."/>
            <person name="Andrade T.G."/>
            <person name="Santos I.K.F.M."/>
        </authorList>
    </citation>
    <scope>NUCLEOTIDE SEQUENCE</scope>
    <source>
        <strain evidence="2">NSGR</strain>
        <tissue evidence="2">Salivary glands</tissue>
    </source>
</reference>
<dbReference type="Gene3D" id="3.10.110.10">
    <property type="entry name" value="Ubiquitin Conjugating Enzyme"/>
    <property type="match status" value="1"/>
</dbReference>
<dbReference type="SUPFAM" id="SSF54495">
    <property type="entry name" value="UBC-like"/>
    <property type="match status" value="1"/>
</dbReference>
<dbReference type="Pfam" id="PF00179">
    <property type="entry name" value="UQ_con"/>
    <property type="match status" value="1"/>
</dbReference>
<evidence type="ECO:0000313" key="2">
    <source>
        <dbReference type="EMBL" id="NIE44290.1"/>
    </source>
</evidence>
<name>A0A6G5A2B1_RHIMP</name>
<sequence length="266" mass="29304">MNGMAQAQKAAGDGAFPEALFDAPVDDAEAPSLLCLLRMKRDLADLEVKPIPGVFVAPDEAHATKIHALMVGPSGTPYEGGFFHFFVDCGINYSMQPPSVRLMTTDAGRVQFSPHVYSNGRIHLAASWTPVQTIGSLLASMSSLLRADVYSVGHLSEETYREAINRHNAYLQHETLRVAVCDAVEACLQGTYGCPRGLAELVVQKFVSYYNRYREIIEFNLHLSGKEMRTFAGSLKGTFDYHVLLARLEDLLERLTSTCRIISASD</sequence>
<evidence type="ECO:0000259" key="1">
    <source>
        <dbReference type="PROSITE" id="PS50127"/>
    </source>
</evidence>
<dbReference type="OrthoDB" id="6508832at2759"/>
<dbReference type="AlphaFoldDB" id="A0A6G5A2B1"/>
<proteinExistence type="predicted"/>
<dbReference type="PANTHER" id="PTHR24067">
    <property type="entry name" value="UBIQUITIN-CONJUGATING ENZYME E2"/>
    <property type="match status" value="1"/>
</dbReference>
<dbReference type="EMBL" id="GIKN01002017">
    <property type="protein sequence ID" value="NIE44290.1"/>
    <property type="molecule type" value="Transcribed_RNA"/>
</dbReference>
<dbReference type="InterPro" id="IPR016135">
    <property type="entry name" value="UBQ-conjugating_enzyme/RWD"/>
</dbReference>
<feature type="domain" description="UBC core" evidence="1">
    <location>
        <begin position="34"/>
        <end position="192"/>
    </location>
</feature>
<dbReference type="VEuPathDB" id="VectorBase:LOC119172767"/>
<dbReference type="SMART" id="SM00212">
    <property type="entry name" value="UBCc"/>
    <property type="match status" value="1"/>
</dbReference>
<dbReference type="InterPro" id="IPR000608">
    <property type="entry name" value="UBC"/>
</dbReference>